<dbReference type="HOGENOM" id="CLU_039613_6_4_5"/>
<dbReference type="Proteomes" id="UP000000245">
    <property type="component" value="Chromosome"/>
</dbReference>
<evidence type="ECO:0000259" key="5">
    <source>
        <dbReference type="PROSITE" id="PS50931"/>
    </source>
</evidence>
<dbReference type="Gene3D" id="3.40.190.290">
    <property type="match status" value="1"/>
</dbReference>
<proteinExistence type="inferred from homology"/>
<dbReference type="PRINTS" id="PR00039">
    <property type="entry name" value="HTHLYSR"/>
</dbReference>
<dbReference type="GO" id="GO:0003677">
    <property type="term" value="F:DNA binding"/>
    <property type="evidence" value="ECO:0007669"/>
    <property type="project" value="UniProtKB-KW"/>
</dbReference>
<evidence type="ECO:0000256" key="1">
    <source>
        <dbReference type="ARBA" id="ARBA00009437"/>
    </source>
</evidence>
<dbReference type="InterPro" id="IPR036390">
    <property type="entry name" value="WH_DNA-bd_sf"/>
</dbReference>
<comment type="similarity">
    <text evidence="1">Belongs to the LysR transcriptional regulatory family.</text>
</comment>
<dbReference type="CDD" id="cd08436">
    <property type="entry name" value="PBP2_LTTR_like_3"/>
    <property type="match status" value="1"/>
</dbReference>
<dbReference type="GO" id="GO:0032993">
    <property type="term" value="C:protein-DNA complex"/>
    <property type="evidence" value="ECO:0007669"/>
    <property type="project" value="TreeGrafter"/>
</dbReference>
<dbReference type="InterPro" id="IPR000847">
    <property type="entry name" value="LysR_HTH_N"/>
</dbReference>
<protein>
    <submittedName>
        <fullName evidence="6">Transcriptional regulator, LysR family</fullName>
    </submittedName>
</protein>
<keyword evidence="7" id="KW-1185">Reference proteome</keyword>
<dbReference type="SUPFAM" id="SSF53850">
    <property type="entry name" value="Periplasmic binding protein-like II"/>
    <property type="match status" value="1"/>
</dbReference>
<dbReference type="PANTHER" id="PTHR30346">
    <property type="entry name" value="TRANSCRIPTIONAL DUAL REGULATOR HCAR-RELATED"/>
    <property type="match status" value="1"/>
</dbReference>
<dbReference type="Pfam" id="PF03466">
    <property type="entry name" value="LysR_substrate"/>
    <property type="match status" value="1"/>
</dbReference>
<dbReference type="PROSITE" id="PS50931">
    <property type="entry name" value="HTH_LYSR"/>
    <property type="match status" value="1"/>
</dbReference>
<name>A5G2D8_ACICJ</name>
<reference evidence="6 7" key="1">
    <citation type="submission" date="2007-05" db="EMBL/GenBank/DDBJ databases">
        <title>Complete sequence of chromosome of Acidiphilium cryptum JF-5.</title>
        <authorList>
            <consortium name="US DOE Joint Genome Institute"/>
            <person name="Copeland A."/>
            <person name="Lucas S."/>
            <person name="Lapidus A."/>
            <person name="Barry K."/>
            <person name="Detter J.C."/>
            <person name="Glavina del Rio T."/>
            <person name="Hammon N."/>
            <person name="Israni S."/>
            <person name="Dalin E."/>
            <person name="Tice H."/>
            <person name="Pitluck S."/>
            <person name="Sims D."/>
            <person name="Brettin T."/>
            <person name="Bruce D."/>
            <person name="Han C."/>
            <person name="Schmutz J."/>
            <person name="Larimer F."/>
            <person name="Land M."/>
            <person name="Hauser L."/>
            <person name="Kyrpides N."/>
            <person name="Kim E."/>
            <person name="Magnuson T."/>
            <person name="Richardson P."/>
        </authorList>
    </citation>
    <scope>NUCLEOTIDE SEQUENCE [LARGE SCALE GENOMIC DNA]</scope>
    <source>
        <strain evidence="6 7">JF-5</strain>
    </source>
</reference>
<dbReference type="InterPro" id="IPR036388">
    <property type="entry name" value="WH-like_DNA-bd_sf"/>
</dbReference>
<dbReference type="PANTHER" id="PTHR30346:SF28">
    <property type="entry name" value="HTH-TYPE TRANSCRIPTIONAL REGULATOR CYNR"/>
    <property type="match status" value="1"/>
</dbReference>
<evidence type="ECO:0000313" key="7">
    <source>
        <dbReference type="Proteomes" id="UP000000245"/>
    </source>
</evidence>
<keyword evidence="4" id="KW-0804">Transcription</keyword>
<dbReference type="AlphaFoldDB" id="A5G2D8"/>
<gene>
    <name evidence="6" type="ordered locus">Acry_2830</name>
</gene>
<evidence type="ECO:0000256" key="2">
    <source>
        <dbReference type="ARBA" id="ARBA00023015"/>
    </source>
</evidence>
<dbReference type="RefSeq" id="WP_012040345.1">
    <property type="nucleotide sequence ID" value="NC_009484.1"/>
</dbReference>
<dbReference type="FunFam" id="1.10.10.10:FF:000001">
    <property type="entry name" value="LysR family transcriptional regulator"/>
    <property type="match status" value="1"/>
</dbReference>
<dbReference type="STRING" id="349163.Acry_2830"/>
<feature type="domain" description="HTH lysR-type" evidence="5">
    <location>
        <begin position="1"/>
        <end position="58"/>
    </location>
</feature>
<evidence type="ECO:0000313" key="6">
    <source>
        <dbReference type="EMBL" id="ABQ32020.1"/>
    </source>
</evidence>
<dbReference type="Pfam" id="PF00126">
    <property type="entry name" value="HTH_1"/>
    <property type="match status" value="1"/>
</dbReference>
<dbReference type="KEGG" id="acr:Acry_2830"/>
<organism evidence="6 7">
    <name type="scientific">Acidiphilium cryptum (strain JF-5)</name>
    <dbReference type="NCBI Taxonomy" id="349163"/>
    <lineage>
        <taxon>Bacteria</taxon>
        <taxon>Pseudomonadati</taxon>
        <taxon>Pseudomonadota</taxon>
        <taxon>Alphaproteobacteria</taxon>
        <taxon>Acetobacterales</taxon>
        <taxon>Acidocellaceae</taxon>
        <taxon>Acidiphilium</taxon>
    </lineage>
</organism>
<dbReference type="EMBL" id="CP000697">
    <property type="protein sequence ID" value="ABQ32020.1"/>
    <property type="molecule type" value="Genomic_DNA"/>
</dbReference>
<sequence>MELRQLHHFVALAEERQFTRAARRVNIVQSALSTSIRALERELDAPLFVRSTRDVRLTGAGEIFLEKARLAIEAVRDARSAVAEVQGLKRGTLKIGTVQSLPAFLDLPLLLARFHQRHPGIEIRLIQGSSSALADRTRAGGIDAAFFPVGTHLTDLVTTMIACDEVVLACPRGHPLEGLTGVTLEAIKDFPFVDFETGWGTRRLVDGRFGDAGIGRHTAFEVSDLDTMLKLVSLGLGIALLPETVVVARDPDIGMARLSSPELCWELVVAHLPVAGPGTPVAAFLSLLHESLVITDTAQLPEA</sequence>
<dbReference type="SUPFAM" id="SSF46785">
    <property type="entry name" value="Winged helix' DNA-binding domain"/>
    <property type="match status" value="1"/>
</dbReference>
<dbReference type="Gene3D" id="1.10.10.10">
    <property type="entry name" value="Winged helix-like DNA-binding domain superfamily/Winged helix DNA-binding domain"/>
    <property type="match status" value="1"/>
</dbReference>
<evidence type="ECO:0000256" key="4">
    <source>
        <dbReference type="ARBA" id="ARBA00023163"/>
    </source>
</evidence>
<dbReference type="InterPro" id="IPR005119">
    <property type="entry name" value="LysR_subst-bd"/>
</dbReference>
<keyword evidence="3" id="KW-0238">DNA-binding</keyword>
<dbReference type="eggNOG" id="COG0583">
    <property type="taxonomic scope" value="Bacteria"/>
</dbReference>
<keyword evidence="2" id="KW-0805">Transcription regulation</keyword>
<dbReference type="GO" id="GO:0003700">
    <property type="term" value="F:DNA-binding transcription factor activity"/>
    <property type="evidence" value="ECO:0007669"/>
    <property type="project" value="InterPro"/>
</dbReference>
<evidence type="ECO:0000256" key="3">
    <source>
        <dbReference type="ARBA" id="ARBA00023125"/>
    </source>
</evidence>
<accession>A5G2D8</accession>